<dbReference type="SUPFAM" id="SSF48452">
    <property type="entry name" value="TPR-like"/>
    <property type="match status" value="2"/>
</dbReference>
<evidence type="ECO:0000313" key="3">
    <source>
        <dbReference type="Proteomes" id="UP000276568"/>
    </source>
</evidence>
<reference evidence="2 3" key="1">
    <citation type="submission" date="2018-11" db="EMBL/GenBank/DDBJ databases">
        <title>Clostridium sp. nov., a member of the family Erysipelotrichaceae isolated from pig faeces.</title>
        <authorList>
            <person name="Chang Y.-H."/>
        </authorList>
    </citation>
    <scope>NUCLEOTIDE SEQUENCE [LARGE SCALE GENOMIC DNA]</scope>
    <source>
        <strain evidence="2 3">YH-panp20</strain>
    </source>
</reference>
<name>A0A3N0HYE6_9FIRM</name>
<feature type="repeat" description="TPR" evidence="1">
    <location>
        <begin position="107"/>
        <end position="140"/>
    </location>
</feature>
<accession>A0A3N0HYE6</accession>
<evidence type="ECO:0000313" key="2">
    <source>
        <dbReference type="EMBL" id="RNM29775.1"/>
    </source>
</evidence>
<dbReference type="PROSITE" id="PS50005">
    <property type="entry name" value="TPR"/>
    <property type="match status" value="1"/>
</dbReference>
<evidence type="ECO:0000256" key="1">
    <source>
        <dbReference type="PROSITE-ProRule" id="PRU00339"/>
    </source>
</evidence>
<sequence>MNKNEFQNQISQFIIHDQYDQAFDYLEIYKRKFGKDTFYYLSYSDLLIQIEDYDRVIQLMEEALHHNRKDPLINERLADGYFGKKQYEKAQILYQQCDINKDNVSALHIRYMLGLCDMKLKQYPQAISYFEDVLLDQPENKKALYYCGIVYGLENKKVLCNEYLNQYIQLEHNGIYEIVEEFLWLNQLDLAFTFINKIQDPYKKMEYFIEYYVAEDDMNQAIEIAQDLCNQLPNLAHLDELADLYVRNQQDEKALSLYERIIHMPDDNSISLLQSIQYHLSAYQRSKNRTYKKYILMHLDDAQKNIDIFLYMFHFAQAMQDKEFSEWFIERKPFFHDIQQEQEYYSLVMRYYLRTHNYEDGFNYLRSIDPDSFDDYYKLRVVFEFYLCKFEQVFQHYQAAMPNGLVAYMAFVSMGLLHKETEATDFLANFMDYANDNPDTEDLDIFYELLEDIQDNRSHS</sequence>
<organism evidence="2 3">
    <name type="scientific">Absicoccus porci</name>
    <dbReference type="NCBI Taxonomy" id="2486576"/>
    <lineage>
        <taxon>Bacteria</taxon>
        <taxon>Bacillati</taxon>
        <taxon>Bacillota</taxon>
        <taxon>Erysipelotrichia</taxon>
        <taxon>Erysipelotrichales</taxon>
        <taxon>Erysipelotrichaceae</taxon>
        <taxon>Absicoccus</taxon>
    </lineage>
</organism>
<dbReference type="Gene3D" id="1.25.40.10">
    <property type="entry name" value="Tetratricopeptide repeat domain"/>
    <property type="match status" value="2"/>
</dbReference>
<protein>
    <recommendedName>
        <fullName evidence="4">Tetratricopeptide repeat protein</fullName>
    </recommendedName>
</protein>
<dbReference type="Pfam" id="PF13174">
    <property type="entry name" value="TPR_6"/>
    <property type="match status" value="1"/>
</dbReference>
<dbReference type="InterPro" id="IPR011990">
    <property type="entry name" value="TPR-like_helical_dom_sf"/>
</dbReference>
<dbReference type="EMBL" id="RJQC01000003">
    <property type="protein sequence ID" value="RNM29775.1"/>
    <property type="molecule type" value="Genomic_DNA"/>
</dbReference>
<gene>
    <name evidence="2" type="ORF">EDX97_09115</name>
</gene>
<dbReference type="RefSeq" id="WP_128520839.1">
    <property type="nucleotide sequence ID" value="NZ_RJQC01000003.1"/>
</dbReference>
<comment type="caution">
    <text evidence="2">The sequence shown here is derived from an EMBL/GenBank/DDBJ whole genome shotgun (WGS) entry which is preliminary data.</text>
</comment>
<proteinExistence type="predicted"/>
<dbReference type="OrthoDB" id="1643305at2"/>
<keyword evidence="1" id="KW-0802">TPR repeat</keyword>
<dbReference type="Proteomes" id="UP000276568">
    <property type="component" value="Unassembled WGS sequence"/>
</dbReference>
<dbReference type="InterPro" id="IPR019734">
    <property type="entry name" value="TPR_rpt"/>
</dbReference>
<keyword evidence="3" id="KW-1185">Reference proteome</keyword>
<evidence type="ECO:0008006" key="4">
    <source>
        <dbReference type="Google" id="ProtNLM"/>
    </source>
</evidence>
<dbReference type="AlphaFoldDB" id="A0A3N0HYE6"/>